<dbReference type="InterPro" id="IPR019554">
    <property type="entry name" value="Soluble_ligand-bd"/>
</dbReference>
<keyword evidence="1" id="KW-1133">Transmembrane helix</keyword>
<evidence type="ECO:0000256" key="1">
    <source>
        <dbReference type="SAM" id="Phobius"/>
    </source>
</evidence>
<dbReference type="OrthoDB" id="9790239at2"/>
<evidence type="ECO:0000259" key="2">
    <source>
        <dbReference type="SMART" id="SM00278"/>
    </source>
</evidence>
<dbReference type="EMBL" id="CP032418">
    <property type="protein sequence ID" value="AYC29686.1"/>
    <property type="molecule type" value="Genomic_DNA"/>
</dbReference>
<dbReference type="InterPro" id="IPR003583">
    <property type="entry name" value="Hlx-hairpin-Hlx_DNA-bd_motif"/>
</dbReference>
<name>A0A385YSN5_9BACL</name>
<dbReference type="GO" id="GO:0015627">
    <property type="term" value="C:type II protein secretion system complex"/>
    <property type="evidence" value="ECO:0007669"/>
    <property type="project" value="TreeGrafter"/>
</dbReference>
<dbReference type="RefSeq" id="WP_119883424.1">
    <property type="nucleotide sequence ID" value="NZ_CP032418.1"/>
</dbReference>
<evidence type="ECO:0000313" key="4">
    <source>
        <dbReference type="Proteomes" id="UP000265725"/>
    </source>
</evidence>
<organism evidence="3 4">
    <name type="scientific">Paenisporosarcina cavernae</name>
    <dbReference type="NCBI Taxonomy" id="2320858"/>
    <lineage>
        <taxon>Bacteria</taxon>
        <taxon>Bacillati</taxon>
        <taxon>Bacillota</taxon>
        <taxon>Bacilli</taxon>
        <taxon>Bacillales</taxon>
        <taxon>Caryophanaceae</taxon>
        <taxon>Paenisporosarcina</taxon>
    </lineage>
</organism>
<dbReference type="SMART" id="SM00278">
    <property type="entry name" value="HhH1"/>
    <property type="match status" value="2"/>
</dbReference>
<proteinExistence type="predicted"/>
<gene>
    <name evidence="3" type="ORF">D3873_07195</name>
</gene>
<dbReference type="GO" id="GO:0006281">
    <property type="term" value="P:DNA repair"/>
    <property type="evidence" value="ECO:0007669"/>
    <property type="project" value="InterPro"/>
</dbReference>
<dbReference type="Pfam" id="PF10531">
    <property type="entry name" value="SLBB"/>
    <property type="match status" value="1"/>
</dbReference>
<dbReference type="GO" id="GO:0003677">
    <property type="term" value="F:DNA binding"/>
    <property type="evidence" value="ECO:0007669"/>
    <property type="project" value="InterPro"/>
</dbReference>
<dbReference type="Gene3D" id="3.10.560.10">
    <property type="entry name" value="Outer membrane lipoprotein wza domain like"/>
    <property type="match status" value="1"/>
</dbReference>
<keyword evidence="1" id="KW-0812">Transmembrane</keyword>
<keyword evidence="4" id="KW-1185">Reference proteome</keyword>
<protein>
    <submittedName>
        <fullName evidence="3">Competence protein ComEA</fullName>
    </submittedName>
</protein>
<dbReference type="AlphaFoldDB" id="A0A385YSN5"/>
<dbReference type="PANTHER" id="PTHR21180">
    <property type="entry name" value="ENDONUCLEASE/EXONUCLEASE/PHOSPHATASE FAMILY DOMAIN-CONTAINING PROTEIN 1"/>
    <property type="match status" value="1"/>
</dbReference>
<sequence>MQEMKSLWKEKKVLLLLFLSPTVVLLLYIFTSFSPKEEIIPDNSFPSISSEVPDGLTTINEMAEDSTPHTSLMVDIKGQVLSPGVYELAEGKRIQDAILLAGDVTVEADLTQVNLAQLVKDEMIIYVPVIGEQPILTLPFVSTSSKQDGAVPINSATSADFDQLPGIGPSKADAIVQYREENGPFKTLDELKEVPGIGDVTFAKFEERLSLK</sequence>
<dbReference type="InterPro" id="IPR004509">
    <property type="entry name" value="Competence_ComEA_HhH"/>
</dbReference>
<accession>A0A385YSN5</accession>
<reference evidence="4" key="1">
    <citation type="submission" date="2018-09" db="EMBL/GenBank/DDBJ databases">
        <authorList>
            <person name="Zhu H."/>
        </authorList>
    </citation>
    <scope>NUCLEOTIDE SEQUENCE [LARGE SCALE GENOMIC DNA]</scope>
    <source>
        <strain evidence="4">K2R23-3</strain>
    </source>
</reference>
<dbReference type="Pfam" id="PF12836">
    <property type="entry name" value="HHH_3"/>
    <property type="match status" value="1"/>
</dbReference>
<feature type="transmembrane region" description="Helical" evidence="1">
    <location>
        <begin position="12"/>
        <end position="30"/>
    </location>
</feature>
<dbReference type="Proteomes" id="UP000265725">
    <property type="component" value="Chromosome"/>
</dbReference>
<evidence type="ECO:0000313" key="3">
    <source>
        <dbReference type="EMBL" id="AYC29686.1"/>
    </source>
</evidence>
<keyword evidence="1" id="KW-0472">Membrane</keyword>
<dbReference type="SUPFAM" id="SSF47781">
    <property type="entry name" value="RuvA domain 2-like"/>
    <property type="match status" value="1"/>
</dbReference>
<feature type="domain" description="Helix-hairpin-helix DNA-binding motif class 1" evidence="2">
    <location>
        <begin position="189"/>
        <end position="208"/>
    </location>
</feature>
<dbReference type="Gene3D" id="1.10.150.310">
    <property type="entry name" value="Tex RuvX-like domain-like"/>
    <property type="match status" value="1"/>
</dbReference>
<dbReference type="GO" id="GO:0015628">
    <property type="term" value="P:protein secretion by the type II secretion system"/>
    <property type="evidence" value="ECO:0007669"/>
    <property type="project" value="TreeGrafter"/>
</dbReference>
<dbReference type="PANTHER" id="PTHR21180:SF32">
    <property type="entry name" value="ENDONUCLEASE_EXONUCLEASE_PHOSPHATASE FAMILY DOMAIN-CONTAINING PROTEIN 1"/>
    <property type="match status" value="1"/>
</dbReference>
<dbReference type="KEGG" id="paek:D3873_07195"/>
<dbReference type="InterPro" id="IPR010994">
    <property type="entry name" value="RuvA_2-like"/>
</dbReference>
<feature type="domain" description="Helix-hairpin-helix DNA-binding motif class 1" evidence="2">
    <location>
        <begin position="159"/>
        <end position="178"/>
    </location>
</feature>
<dbReference type="InterPro" id="IPR051675">
    <property type="entry name" value="Endo/Exo/Phosphatase_dom_1"/>
</dbReference>
<dbReference type="NCBIfam" id="TIGR00426">
    <property type="entry name" value="competence protein ComEA helix-hairpin-helix repeat region"/>
    <property type="match status" value="1"/>
</dbReference>